<evidence type="ECO:0000256" key="1">
    <source>
        <dbReference type="ARBA" id="ARBA00010016"/>
    </source>
</evidence>
<evidence type="ECO:0000313" key="4">
    <source>
        <dbReference type="Proteomes" id="UP000317650"/>
    </source>
</evidence>
<evidence type="ECO:0000313" key="3">
    <source>
        <dbReference type="EMBL" id="THU64047.1"/>
    </source>
</evidence>
<dbReference type="STRING" id="52838.A0A4S8JP11"/>
<reference evidence="3 4" key="1">
    <citation type="journal article" date="2019" name="Nat. Plants">
        <title>Genome sequencing of Musa balbisiana reveals subgenome evolution and function divergence in polyploid bananas.</title>
        <authorList>
            <person name="Yao X."/>
        </authorList>
    </citation>
    <scope>NUCLEOTIDE SEQUENCE [LARGE SCALE GENOMIC DNA]</scope>
    <source>
        <strain evidence="4">cv. DH-PKW</strain>
        <tissue evidence="3">Leaves</tissue>
    </source>
</reference>
<evidence type="ECO:0000256" key="2">
    <source>
        <dbReference type="SAM" id="MobiDB-lite"/>
    </source>
</evidence>
<sequence>MESDRRSSTIPPPTPSWAAANAPAPTALATDRRPRRSRVKQVGSRYLSPSHSSSSERQLLAASNGFPPPSSLSLLPHKHRQQKPHAPEETDENQPLASTRRSLETPLPFSAQSKPPGTLKKRAVVRLFSDNSRNDVAEQPPRLAESSRRPRPGTPMARPVVVNNTGVPRTNPRPPTPARVSLFPLEGHSRAYGSGDYRWEETSSENSFSDPETCTVSSQGGLCDSPPLLPPASCRPRSSAEVLSSMREADPLPSLSARPAAVDASSGWQGAAEDPTFRASTTSLCFRSLSSAISCRQQQHVLNLSRSVSRPLVSSRPPQPPCAKPGAEVKKGRKAVGWQEDAHVLRLLDNHYMQWRFVNARARRAVEPRRVAAEKSLYGLSVRIAKLQSSVTEKRIRLEQIKRRESLLSIIHHQMLHLDEWTILEDEHSRSVLGATKALQDASLRLPVTGNARVDIRELKEVLDSALLMVDSLTPCVARFLPKAEDIDDAASDLASVISTQRALIEECRNLLLQAHDLQVKECCLRTQLIQAKQSNT</sequence>
<feature type="compositionally biased region" description="Polar residues" evidence="2">
    <location>
        <begin position="204"/>
        <end position="220"/>
    </location>
</feature>
<keyword evidence="4" id="KW-1185">Reference proteome</keyword>
<dbReference type="Proteomes" id="UP000317650">
    <property type="component" value="Chromosome 1"/>
</dbReference>
<dbReference type="GO" id="GO:0005880">
    <property type="term" value="C:nuclear microtubule"/>
    <property type="evidence" value="ECO:0007669"/>
    <property type="project" value="TreeGrafter"/>
</dbReference>
<comment type="similarity">
    <text evidence="1">Belongs to the QWRF family.</text>
</comment>
<dbReference type="PANTHER" id="PTHR31807">
    <property type="entry name" value="AUGMIN FAMILY MEMBER"/>
    <property type="match status" value="1"/>
</dbReference>
<dbReference type="PANTHER" id="PTHR31807:SF6">
    <property type="entry name" value="PROTEIN ENDOSPERM DEFECTIVE 1-RELATED"/>
    <property type="match status" value="1"/>
</dbReference>
<accession>A0A4S8JP11</accession>
<feature type="compositionally biased region" description="Low complexity" evidence="2">
    <location>
        <begin position="44"/>
        <end position="55"/>
    </location>
</feature>
<proteinExistence type="inferred from homology"/>
<feature type="region of interest" description="Disordered" evidence="2">
    <location>
        <begin position="200"/>
        <end position="221"/>
    </location>
</feature>
<dbReference type="AlphaFoldDB" id="A0A4S8JP11"/>
<dbReference type="InterPro" id="IPR007573">
    <property type="entry name" value="QWRF"/>
</dbReference>
<feature type="region of interest" description="Disordered" evidence="2">
    <location>
        <begin position="309"/>
        <end position="330"/>
    </location>
</feature>
<protein>
    <submittedName>
        <fullName evidence="3">Uncharacterized protein</fullName>
    </submittedName>
</protein>
<organism evidence="3 4">
    <name type="scientific">Musa balbisiana</name>
    <name type="common">Banana</name>
    <dbReference type="NCBI Taxonomy" id="52838"/>
    <lineage>
        <taxon>Eukaryota</taxon>
        <taxon>Viridiplantae</taxon>
        <taxon>Streptophyta</taxon>
        <taxon>Embryophyta</taxon>
        <taxon>Tracheophyta</taxon>
        <taxon>Spermatophyta</taxon>
        <taxon>Magnoliopsida</taxon>
        <taxon>Liliopsida</taxon>
        <taxon>Zingiberales</taxon>
        <taxon>Musaceae</taxon>
        <taxon>Musa</taxon>
    </lineage>
</organism>
<feature type="compositionally biased region" description="Low complexity" evidence="2">
    <location>
        <begin position="16"/>
        <end position="29"/>
    </location>
</feature>
<feature type="region of interest" description="Disordered" evidence="2">
    <location>
        <begin position="1"/>
        <end position="181"/>
    </location>
</feature>
<dbReference type="GO" id="GO:0008017">
    <property type="term" value="F:microtubule binding"/>
    <property type="evidence" value="ECO:0007669"/>
    <property type="project" value="TreeGrafter"/>
</dbReference>
<dbReference type="EMBL" id="PYDT01000004">
    <property type="protein sequence ID" value="THU64047.1"/>
    <property type="molecule type" value="Genomic_DNA"/>
</dbReference>
<dbReference type="Pfam" id="PF04484">
    <property type="entry name" value="QWRF"/>
    <property type="match status" value="1"/>
</dbReference>
<dbReference type="GO" id="GO:0051225">
    <property type="term" value="P:spindle assembly"/>
    <property type="evidence" value="ECO:0007669"/>
    <property type="project" value="TreeGrafter"/>
</dbReference>
<comment type="caution">
    <text evidence="3">The sequence shown here is derived from an EMBL/GenBank/DDBJ whole genome shotgun (WGS) entry which is preliminary data.</text>
</comment>
<gene>
    <name evidence="3" type="ORF">C4D60_Mb01t22330</name>
</gene>
<name>A0A4S8JP11_MUSBA</name>
<dbReference type="GO" id="GO:0005737">
    <property type="term" value="C:cytoplasm"/>
    <property type="evidence" value="ECO:0007669"/>
    <property type="project" value="TreeGrafter"/>
</dbReference>